<evidence type="ECO:0000256" key="2">
    <source>
        <dbReference type="ARBA" id="ARBA00022801"/>
    </source>
</evidence>
<gene>
    <name evidence="4" type="primary">tatD</name>
    <name evidence="4" type="ORF">MTBBW1_1050015</name>
</gene>
<feature type="binding site" evidence="3">
    <location>
        <position position="97"/>
    </location>
    <ligand>
        <name>a divalent metal cation</name>
        <dbReference type="ChEBI" id="CHEBI:60240"/>
        <label>1</label>
    </ligand>
</feature>
<comment type="similarity">
    <text evidence="1">Belongs to the metallo-dependent hydrolases superfamily. TatD-type hydrolase family.</text>
</comment>
<dbReference type="AlphaFoldDB" id="A0A1W1H585"/>
<proteinExistence type="inferred from homology"/>
<dbReference type="OrthoDB" id="9810005at2"/>
<dbReference type="InterPro" id="IPR032466">
    <property type="entry name" value="Metal_Hydrolase"/>
</dbReference>
<dbReference type="EC" id="3.1.21.-" evidence="4"/>
<dbReference type="PIRSF" id="PIRSF005902">
    <property type="entry name" value="DNase_TatD"/>
    <property type="match status" value="1"/>
</dbReference>
<dbReference type="RefSeq" id="WP_080804116.1">
    <property type="nucleotide sequence ID" value="NZ_LT828545.1"/>
</dbReference>
<evidence type="ECO:0000256" key="3">
    <source>
        <dbReference type="PIRSR" id="PIRSR005902-1"/>
    </source>
</evidence>
<evidence type="ECO:0000256" key="1">
    <source>
        <dbReference type="ARBA" id="ARBA00009275"/>
    </source>
</evidence>
<dbReference type="GO" id="GO:0016788">
    <property type="term" value="F:hydrolase activity, acting on ester bonds"/>
    <property type="evidence" value="ECO:0007669"/>
    <property type="project" value="InterPro"/>
</dbReference>
<feature type="binding site" evidence="3">
    <location>
        <position position="208"/>
    </location>
    <ligand>
        <name>a divalent metal cation</name>
        <dbReference type="ChEBI" id="CHEBI:60240"/>
        <label>1</label>
    </ligand>
</feature>
<dbReference type="Gene3D" id="3.20.20.140">
    <property type="entry name" value="Metal-dependent hydrolases"/>
    <property type="match status" value="1"/>
</dbReference>
<dbReference type="InterPro" id="IPR018228">
    <property type="entry name" value="DNase_TatD-rel_CS"/>
</dbReference>
<dbReference type="InterPro" id="IPR001130">
    <property type="entry name" value="TatD-like"/>
</dbReference>
<dbReference type="PROSITE" id="PS01091">
    <property type="entry name" value="TATD_3"/>
    <property type="match status" value="1"/>
</dbReference>
<dbReference type="SUPFAM" id="SSF51556">
    <property type="entry name" value="Metallo-dependent hydrolases"/>
    <property type="match status" value="1"/>
</dbReference>
<organism evidence="4 5">
    <name type="scientific">Desulfamplus magnetovallimortis</name>
    <dbReference type="NCBI Taxonomy" id="1246637"/>
    <lineage>
        <taxon>Bacteria</taxon>
        <taxon>Pseudomonadati</taxon>
        <taxon>Thermodesulfobacteriota</taxon>
        <taxon>Desulfobacteria</taxon>
        <taxon>Desulfobacterales</taxon>
        <taxon>Desulfobacteraceae</taxon>
        <taxon>Desulfamplus</taxon>
    </lineage>
</organism>
<dbReference type="GO" id="GO:0046872">
    <property type="term" value="F:metal ion binding"/>
    <property type="evidence" value="ECO:0007669"/>
    <property type="project" value="UniProtKB-KW"/>
</dbReference>
<feature type="binding site" evidence="3">
    <location>
        <position position="13"/>
    </location>
    <ligand>
        <name>a divalent metal cation</name>
        <dbReference type="ChEBI" id="CHEBI:60240"/>
        <label>1</label>
    </ligand>
</feature>
<dbReference type="PANTHER" id="PTHR46124">
    <property type="entry name" value="D-AMINOACYL-TRNA DEACYLASE"/>
    <property type="match status" value="1"/>
</dbReference>
<keyword evidence="5" id="KW-1185">Reference proteome</keyword>
<name>A0A1W1H585_9BACT</name>
<accession>A0A1W1H585</accession>
<keyword evidence="3" id="KW-0479">Metal-binding</keyword>
<feature type="binding site" evidence="3">
    <location>
        <position position="133"/>
    </location>
    <ligand>
        <name>a divalent metal cation</name>
        <dbReference type="ChEBI" id="CHEBI:60240"/>
        <label>2</label>
    </ligand>
</feature>
<dbReference type="EMBL" id="FWEV01000008">
    <property type="protein sequence ID" value="SLM27641.1"/>
    <property type="molecule type" value="Genomic_DNA"/>
</dbReference>
<evidence type="ECO:0000313" key="4">
    <source>
        <dbReference type="EMBL" id="SLM27641.1"/>
    </source>
</evidence>
<dbReference type="CDD" id="cd01310">
    <property type="entry name" value="TatD_DNAse"/>
    <property type="match status" value="1"/>
</dbReference>
<feature type="binding site" evidence="3">
    <location>
        <position position="15"/>
    </location>
    <ligand>
        <name>a divalent metal cation</name>
        <dbReference type="ChEBI" id="CHEBI:60240"/>
        <label>1</label>
    </ligand>
</feature>
<evidence type="ECO:0000313" key="5">
    <source>
        <dbReference type="Proteomes" id="UP000191931"/>
    </source>
</evidence>
<keyword evidence="2 4" id="KW-0378">Hydrolase</keyword>
<sequence>MKEPREFTFFDAHCHLQEPEIVGDLEHMLERWKNIKGGSIVCCGTKERDWSEVIAISREYEYVIPSLGLHPWFINEASSDWVDTLIQAVPYISGIGEIGLDFILKELEPAFQEKVFTTQLDIAREYELPVSIHVRKGWDTFIRILKHVGLGRAGGVIHSYSGSADMVGLFEKYGLHISFSGSVTNPHNKKVIKALKAVSHDRLLIETDSPAILPKYLPCIEHRKTFKESVCSGFYPSSLYSEGWNEPANLLMVAVSVSEILGMSIPSLAALTSLNGEMLFRSSPVPV</sequence>
<dbReference type="Proteomes" id="UP000191931">
    <property type="component" value="Unassembled WGS sequence"/>
</dbReference>
<feature type="binding site" evidence="3">
    <location>
        <position position="158"/>
    </location>
    <ligand>
        <name>a divalent metal cation</name>
        <dbReference type="ChEBI" id="CHEBI:60240"/>
        <label>2</label>
    </ligand>
</feature>
<protein>
    <submittedName>
        <fullName evidence="4">TatD2</fullName>
        <ecNumber evidence="4">3.1.21.-</ecNumber>
    </submittedName>
</protein>
<reference evidence="4 5" key="1">
    <citation type="submission" date="2017-03" db="EMBL/GenBank/DDBJ databases">
        <authorList>
            <person name="Afonso C.L."/>
            <person name="Miller P.J."/>
            <person name="Scott M.A."/>
            <person name="Spackman E."/>
            <person name="Goraichik I."/>
            <person name="Dimitrov K.M."/>
            <person name="Suarez D.L."/>
            <person name="Swayne D.E."/>
        </authorList>
    </citation>
    <scope>NUCLEOTIDE SEQUENCE [LARGE SCALE GENOMIC DNA]</scope>
    <source>
        <strain evidence="4">PRJEB14757</strain>
    </source>
</reference>
<dbReference type="PANTHER" id="PTHR46124:SF3">
    <property type="entry name" value="HYDROLASE"/>
    <property type="match status" value="1"/>
</dbReference>
<dbReference type="STRING" id="1246637.MTBBW1_1050015"/>
<dbReference type="GO" id="GO:0005829">
    <property type="term" value="C:cytosol"/>
    <property type="evidence" value="ECO:0007669"/>
    <property type="project" value="TreeGrafter"/>
</dbReference>
<dbReference type="Pfam" id="PF01026">
    <property type="entry name" value="TatD_DNase"/>
    <property type="match status" value="1"/>
</dbReference>